<feature type="signal peptide" evidence="2">
    <location>
        <begin position="1"/>
        <end position="21"/>
    </location>
</feature>
<dbReference type="AlphaFoldDB" id="A0A2J7THK1"/>
<dbReference type="Proteomes" id="UP000236286">
    <property type="component" value="Unassembled WGS sequence"/>
</dbReference>
<reference evidence="3 4" key="1">
    <citation type="submission" date="2017-10" db="EMBL/GenBank/DDBJ databases">
        <title>Genome announcement of Methylocella silvestris TVC from permafrost.</title>
        <authorList>
            <person name="Wang J."/>
            <person name="Geng K."/>
            <person name="Ul-Haque F."/>
            <person name="Crombie A.T."/>
            <person name="Street L.E."/>
            <person name="Wookey P.A."/>
            <person name="Murrell J.C."/>
            <person name="Pratscher J."/>
        </authorList>
    </citation>
    <scope>NUCLEOTIDE SEQUENCE [LARGE SCALE GENOMIC DNA]</scope>
    <source>
        <strain evidence="3 4">TVC</strain>
    </source>
</reference>
<organism evidence="3 4">
    <name type="scientific">Methylocella silvestris</name>
    <dbReference type="NCBI Taxonomy" id="199596"/>
    <lineage>
        <taxon>Bacteria</taxon>
        <taxon>Pseudomonadati</taxon>
        <taxon>Pseudomonadota</taxon>
        <taxon>Alphaproteobacteria</taxon>
        <taxon>Hyphomicrobiales</taxon>
        <taxon>Beijerinckiaceae</taxon>
        <taxon>Methylocella</taxon>
    </lineage>
</organism>
<dbReference type="OrthoDB" id="7982551at2"/>
<dbReference type="EMBL" id="PDZR01000008">
    <property type="protein sequence ID" value="PNG26236.1"/>
    <property type="molecule type" value="Genomic_DNA"/>
</dbReference>
<evidence type="ECO:0000313" key="4">
    <source>
        <dbReference type="Proteomes" id="UP000236286"/>
    </source>
</evidence>
<name>A0A2J7THK1_METSI</name>
<comment type="caution">
    <text evidence="3">The sequence shown here is derived from an EMBL/GenBank/DDBJ whole genome shotgun (WGS) entry which is preliminary data.</text>
</comment>
<protein>
    <recommendedName>
        <fullName evidence="5">Lysozyme inhibitor LprI N-terminal domain-containing protein</fullName>
    </recommendedName>
</protein>
<sequence length="297" mass="30848">MKLHFPAALLAALLAGSQACAQMMLPGALQATPEGAAKPPGAPSAEGTSAPAKPKPVIEKPPSEESIVDRDLLRDGSQGRIAFKRGDGAGTSGAPLEITALSLEGEQISHRGETCRVDVVAGAPIEATPAVKTRGLLRFEVGVEACPFAFDVLDGAILVTGGGASCTFTAADCRVNPAGLWGPAGASIDDKQIKLFEKARGRAEASMRDNFRALLSSPGKDKDAVKKIAAEQAGFSSEREVVCRTYAKEDTHGFCALKMTQGRAFALKAQLQEAGKTQGSGRKGKSARVEAPKEPKP</sequence>
<feature type="compositionally biased region" description="Basic and acidic residues" evidence="1">
    <location>
        <begin position="56"/>
        <end position="68"/>
    </location>
</feature>
<feature type="region of interest" description="Disordered" evidence="1">
    <location>
        <begin position="32"/>
        <end position="68"/>
    </location>
</feature>
<evidence type="ECO:0008006" key="5">
    <source>
        <dbReference type="Google" id="ProtNLM"/>
    </source>
</evidence>
<evidence type="ECO:0000256" key="2">
    <source>
        <dbReference type="SAM" id="SignalP"/>
    </source>
</evidence>
<keyword evidence="2" id="KW-0732">Signal</keyword>
<gene>
    <name evidence="3" type="ORF">CR492_08910</name>
</gene>
<feature type="region of interest" description="Disordered" evidence="1">
    <location>
        <begin position="273"/>
        <end position="297"/>
    </location>
</feature>
<evidence type="ECO:0000313" key="3">
    <source>
        <dbReference type="EMBL" id="PNG26236.1"/>
    </source>
</evidence>
<evidence type="ECO:0000256" key="1">
    <source>
        <dbReference type="SAM" id="MobiDB-lite"/>
    </source>
</evidence>
<dbReference type="PROSITE" id="PS51257">
    <property type="entry name" value="PROKAR_LIPOPROTEIN"/>
    <property type="match status" value="1"/>
</dbReference>
<feature type="chain" id="PRO_5014332267" description="Lysozyme inhibitor LprI N-terminal domain-containing protein" evidence="2">
    <location>
        <begin position="22"/>
        <end position="297"/>
    </location>
</feature>
<accession>A0A2J7THK1</accession>
<feature type="compositionally biased region" description="Basic and acidic residues" evidence="1">
    <location>
        <begin position="287"/>
        <end position="297"/>
    </location>
</feature>
<proteinExistence type="predicted"/>
<dbReference type="RefSeq" id="WP_102843402.1">
    <property type="nucleotide sequence ID" value="NZ_PDZR01000008.1"/>
</dbReference>